<gene>
    <name evidence="2" type="ORF">GC093_26705</name>
</gene>
<organism evidence="2 3">
    <name type="scientific">Paenibacillus foliorum</name>
    <dbReference type="NCBI Taxonomy" id="2654974"/>
    <lineage>
        <taxon>Bacteria</taxon>
        <taxon>Bacillati</taxon>
        <taxon>Bacillota</taxon>
        <taxon>Bacilli</taxon>
        <taxon>Bacillales</taxon>
        <taxon>Paenibacillaceae</taxon>
        <taxon>Paenibacillus</taxon>
    </lineage>
</organism>
<feature type="chain" id="PRO_5037148312" evidence="1">
    <location>
        <begin position="26"/>
        <end position="640"/>
    </location>
</feature>
<evidence type="ECO:0000256" key="1">
    <source>
        <dbReference type="SAM" id="SignalP"/>
    </source>
</evidence>
<proteinExistence type="predicted"/>
<accession>A0A972GZ14</accession>
<keyword evidence="3" id="KW-1185">Reference proteome</keyword>
<reference evidence="2" key="1">
    <citation type="submission" date="2019-10" db="EMBL/GenBank/DDBJ databases">
        <title>Description of Paenibacillus glebae sp. nov.</title>
        <authorList>
            <person name="Carlier A."/>
            <person name="Qi S."/>
        </authorList>
    </citation>
    <scope>NUCLEOTIDE SEQUENCE</scope>
    <source>
        <strain evidence="2">LMG 31456</strain>
    </source>
</reference>
<name>A0A972GZ14_9BACL</name>
<comment type="caution">
    <text evidence="2">The sequence shown here is derived from an EMBL/GenBank/DDBJ whole genome shotgun (WGS) entry which is preliminary data.</text>
</comment>
<protein>
    <submittedName>
        <fullName evidence="2">Uncharacterized protein</fullName>
    </submittedName>
</protein>
<dbReference type="AlphaFoldDB" id="A0A972GZ14"/>
<keyword evidence="1" id="KW-0732">Signal</keyword>
<evidence type="ECO:0000313" key="2">
    <source>
        <dbReference type="EMBL" id="NOU96783.1"/>
    </source>
</evidence>
<evidence type="ECO:0000313" key="3">
    <source>
        <dbReference type="Proteomes" id="UP000641588"/>
    </source>
</evidence>
<dbReference type="Proteomes" id="UP000641588">
    <property type="component" value="Unassembled WGS sequence"/>
</dbReference>
<sequence>MKKIWVTAILSLQLLWWMPTEQANAIVQKPEPLRIPPVILLLEETPYYDNLGEDYPEHPAGTLAPQDVQVLEGQNGWINERNRWKIKTLSGEKWIVTEPGTFDVPPPDTIKLLEETPIYGSKSEDGGSNAVLSPQNVRVVGAEKLWFQTKTKDGNDRVWLKISTTWLGDQWIHIPIGSVGYTRQVDRKEYLMRADVFDNPPIHYLQAKQVGEVRDRYVHVTGEFVTVFGKAYRIETDIGDKWVNTPGTEIAATTEEIVLRTETPLFSTFLDTGGQLAVLQPQTVKAFEKIGTDSEGWKVWYHVRTAQGEGWVNRSLSAPENEVPIDMDIQLHTQTTLYQYPNGQMVKRYEPLSAQTVRAKAYWNDEFGQTWFRIDSYAGKVWLRTDPRLDKFIVPDGNPRLQITFNFPRMLPYVQSGDRFHDFSEADAGFVQDGESYLAVSQIAQSFHYKLSGPDSDGYVTLTPETRYAFKIKEGEAKAITMWNGRQENAVLLKTAPQFANGQLYLQVADALTLFGAYVIQSEGIPVYYLAEKEYTVDAPEWPTSTKTNPFQVKAYLYDQPEKSDTAIPRLYMYGRESSGELDQYQPSSLAETGIKLDQMKLFEMSVSSKLQTGMNDLTVILKVGERIVWKYEPSIQSSE</sequence>
<feature type="signal peptide" evidence="1">
    <location>
        <begin position="1"/>
        <end position="25"/>
    </location>
</feature>
<dbReference type="RefSeq" id="WP_171655024.1">
    <property type="nucleotide sequence ID" value="NZ_WHOD01000102.1"/>
</dbReference>
<dbReference type="EMBL" id="WHOD01000102">
    <property type="protein sequence ID" value="NOU96783.1"/>
    <property type="molecule type" value="Genomic_DNA"/>
</dbReference>